<organism evidence="1 2">
    <name type="scientific">Melastoma candidum</name>
    <dbReference type="NCBI Taxonomy" id="119954"/>
    <lineage>
        <taxon>Eukaryota</taxon>
        <taxon>Viridiplantae</taxon>
        <taxon>Streptophyta</taxon>
        <taxon>Embryophyta</taxon>
        <taxon>Tracheophyta</taxon>
        <taxon>Spermatophyta</taxon>
        <taxon>Magnoliopsida</taxon>
        <taxon>eudicotyledons</taxon>
        <taxon>Gunneridae</taxon>
        <taxon>Pentapetalae</taxon>
        <taxon>rosids</taxon>
        <taxon>malvids</taxon>
        <taxon>Myrtales</taxon>
        <taxon>Melastomataceae</taxon>
        <taxon>Melastomatoideae</taxon>
        <taxon>Melastomateae</taxon>
        <taxon>Melastoma</taxon>
    </lineage>
</organism>
<evidence type="ECO:0000313" key="2">
    <source>
        <dbReference type="Proteomes" id="UP001057402"/>
    </source>
</evidence>
<proteinExistence type="predicted"/>
<comment type="caution">
    <text evidence="1">The sequence shown here is derived from an EMBL/GenBank/DDBJ whole genome shotgun (WGS) entry which is preliminary data.</text>
</comment>
<protein>
    <submittedName>
        <fullName evidence="1">Uncharacterized protein</fullName>
    </submittedName>
</protein>
<accession>A0ACB9NW84</accession>
<dbReference type="EMBL" id="CM042886">
    <property type="protein sequence ID" value="KAI4340949.1"/>
    <property type="molecule type" value="Genomic_DNA"/>
</dbReference>
<reference evidence="2" key="1">
    <citation type="journal article" date="2023" name="Front. Plant Sci.">
        <title>Chromosomal-level genome assembly of Melastoma candidum provides insights into trichome evolution.</title>
        <authorList>
            <person name="Zhong Y."/>
            <person name="Wu W."/>
            <person name="Sun C."/>
            <person name="Zou P."/>
            <person name="Liu Y."/>
            <person name="Dai S."/>
            <person name="Zhou R."/>
        </authorList>
    </citation>
    <scope>NUCLEOTIDE SEQUENCE [LARGE SCALE GENOMIC DNA]</scope>
</reference>
<name>A0ACB9NW84_9MYRT</name>
<dbReference type="Proteomes" id="UP001057402">
    <property type="component" value="Chromosome 7"/>
</dbReference>
<gene>
    <name evidence="1" type="ORF">MLD38_025736</name>
</gene>
<sequence>MPSVFELLSGAVTVTVKCEVVGAQDINLEALAILGGGGFLSRKVCAFLDGCCWVIAMAVGENAGVNIGSSGQDLVEGMRGQKVMGATRNGGYENGVVVANNGVRHIEELDEMLTKGYGSGDGFGVNENGFGSLGYPPRRRNGYQGKRWVNEEQFNTCGQVVDCRAFGDPNSCLRFSFVEFTEEESAQAALGLSRLMVYDAITIKWMWIFHGYWFLLILLHSDDERKMCSRTVDCTNIDRKVTQAAVKTFFESLGGEVQRLRFLGDYQHPTHGTFVEFVVAESAIAALSCGVQQFRTFPHKAGKSIQASGKAVDPTCHDSVSGYPSVGMA</sequence>
<evidence type="ECO:0000313" key="1">
    <source>
        <dbReference type="EMBL" id="KAI4340949.1"/>
    </source>
</evidence>
<keyword evidence="2" id="KW-1185">Reference proteome</keyword>